<organism evidence="2 3">
    <name type="scientific">Caballeronia sordidicola</name>
    <name type="common">Burkholderia sordidicola</name>
    <dbReference type="NCBI Taxonomy" id="196367"/>
    <lineage>
        <taxon>Bacteria</taxon>
        <taxon>Pseudomonadati</taxon>
        <taxon>Pseudomonadota</taxon>
        <taxon>Betaproteobacteria</taxon>
        <taxon>Burkholderiales</taxon>
        <taxon>Burkholderiaceae</taxon>
        <taxon>Caballeronia</taxon>
    </lineage>
</organism>
<evidence type="ECO:0000259" key="1">
    <source>
        <dbReference type="Pfam" id="PF22513"/>
    </source>
</evidence>
<dbReference type="InterPro" id="IPR053853">
    <property type="entry name" value="FitA-like_RHH"/>
</dbReference>
<proteinExistence type="predicted"/>
<dbReference type="InterPro" id="IPR013321">
    <property type="entry name" value="Arc_rbn_hlx_hlx"/>
</dbReference>
<sequence length="83" mass="9226">MASMTIRNLDEQLKARLRVQAAQHGRSMEDEARDILRAALSTESIGGQRNLAESIRSRIEPFGGVDLELPPRDAIRERVDLGA</sequence>
<name>A0A158I693_CABSO</name>
<dbReference type="Proteomes" id="UP000054893">
    <property type="component" value="Unassembled WGS sequence"/>
</dbReference>
<dbReference type="GO" id="GO:0006355">
    <property type="term" value="P:regulation of DNA-templated transcription"/>
    <property type="evidence" value="ECO:0007669"/>
    <property type="project" value="InterPro"/>
</dbReference>
<dbReference type="SUPFAM" id="SSF47598">
    <property type="entry name" value="Ribbon-helix-helix"/>
    <property type="match status" value="1"/>
</dbReference>
<dbReference type="EMBL" id="FCOC02000027">
    <property type="protein sequence ID" value="SAL51967.1"/>
    <property type="molecule type" value="Genomic_DNA"/>
</dbReference>
<dbReference type="OrthoDB" id="2389872at2"/>
<dbReference type="RefSeq" id="WP_060858614.1">
    <property type="nucleotide sequence ID" value="NZ_FCOC02000027.1"/>
</dbReference>
<feature type="domain" description="Antitoxin FitA-like ribbon-helix-helix" evidence="1">
    <location>
        <begin position="2"/>
        <end position="40"/>
    </location>
</feature>
<dbReference type="Pfam" id="PF22513">
    <property type="entry name" value="FitA-like_RHH"/>
    <property type="match status" value="1"/>
</dbReference>
<gene>
    <name evidence="2" type="ORF">AWB64_05572</name>
</gene>
<dbReference type="InterPro" id="IPR010985">
    <property type="entry name" value="Ribbon_hlx_hlx"/>
</dbReference>
<dbReference type="Gene3D" id="1.10.1220.10">
    <property type="entry name" value="Met repressor-like"/>
    <property type="match status" value="1"/>
</dbReference>
<reference evidence="2 3" key="1">
    <citation type="submission" date="2016-01" db="EMBL/GenBank/DDBJ databases">
        <authorList>
            <person name="Oliw E.H."/>
        </authorList>
    </citation>
    <scope>NUCLEOTIDE SEQUENCE [LARGE SCALE GENOMIC DNA]</scope>
    <source>
        <strain evidence="2">LMG 22029</strain>
    </source>
</reference>
<accession>A0A158I693</accession>
<dbReference type="AlphaFoldDB" id="A0A158I693"/>
<evidence type="ECO:0000313" key="2">
    <source>
        <dbReference type="EMBL" id="SAL51967.1"/>
    </source>
</evidence>
<protein>
    <submittedName>
        <fullName evidence="2">Arc domain-containing protein</fullName>
    </submittedName>
</protein>
<evidence type="ECO:0000313" key="3">
    <source>
        <dbReference type="Proteomes" id="UP000054893"/>
    </source>
</evidence>